<evidence type="ECO:0008006" key="10">
    <source>
        <dbReference type="Google" id="ProtNLM"/>
    </source>
</evidence>
<dbReference type="GO" id="GO:0000070">
    <property type="term" value="P:mitotic sister chromatid segregation"/>
    <property type="evidence" value="ECO:0007669"/>
    <property type="project" value="TreeGrafter"/>
</dbReference>
<dbReference type="GO" id="GO:0034080">
    <property type="term" value="P:CENP-A containing chromatin assembly"/>
    <property type="evidence" value="ECO:0007669"/>
    <property type="project" value="TreeGrafter"/>
</dbReference>
<keyword evidence="6" id="KW-0137">Centromere</keyword>
<dbReference type="PANTHER" id="PTHR48208">
    <property type="entry name" value="CENTROMERE PROTEIN I"/>
    <property type="match status" value="1"/>
</dbReference>
<dbReference type="AlphaFoldDB" id="A0A226MF00"/>
<evidence type="ECO:0000256" key="1">
    <source>
        <dbReference type="ARBA" id="ARBA00004123"/>
    </source>
</evidence>
<dbReference type="GO" id="GO:0005634">
    <property type="term" value="C:nucleus"/>
    <property type="evidence" value="ECO:0007669"/>
    <property type="project" value="UniProtKB-SubCell"/>
</dbReference>
<comment type="subcellular location">
    <subcellularLocation>
        <location evidence="2">Chromosome</location>
        <location evidence="2">Centromere</location>
    </subcellularLocation>
    <subcellularLocation>
        <location evidence="1">Nucleus</location>
    </subcellularLocation>
</comment>
<accession>A0A226MF00</accession>
<feature type="compositionally biased region" description="Basic residues" evidence="7">
    <location>
        <begin position="1"/>
        <end position="11"/>
    </location>
</feature>
<evidence type="ECO:0000256" key="7">
    <source>
        <dbReference type="SAM" id="MobiDB-lite"/>
    </source>
</evidence>
<dbReference type="STRING" id="9009.A0A226MF00"/>
<feature type="compositionally biased region" description="Basic and acidic residues" evidence="7">
    <location>
        <begin position="34"/>
        <end position="50"/>
    </location>
</feature>
<evidence type="ECO:0000313" key="9">
    <source>
        <dbReference type="Proteomes" id="UP000198323"/>
    </source>
</evidence>
<proteinExistence type="inferred from homology"/>
<dbReference type="Proteomes" id="UP000198323">
    <property type="component" value="Unassembled WGS sequence"/>
</dbReference>
<dbReference type="GO" id="GO:0000939">
    <property type="term" value="C:inner kinetochore"/>
    <property type="evidence" value="ECO:0007669"/>
    <property type="project" value="TreeGrafter"/>
</dbReference>
<sequence length="449" mass="51090">MQRRRSSKHSKQPLQVHHSNQTDLSAWRKAGTADAEKSAQAHRTLSDERNDSEQVLLEQALSYFEKVQDRVSLKKSEALRKQLSTVESIALERGLPPEGFDVLLDVALSGKLADTVNTRLLKSLIPASVIPESSIVSSVSWLCVSKCSSNIQLLFLRWLITMFDFIDHKEQVHALYGIFFSFLNDEKLGTQPHLQALLALYKLFCPELVSITLPQKMKVRIWLLAYVSDFCFQTYFKNADGPWKAAISTVRQRSQANSAVPQPLLLGSAQPRSRKRKWNTQLIVPACSASTQSLEVGGKMSRADSYSAHESFPVEQLQSFPQLLRNIHRLEFPSQMGSVLTNPLLLHYLNCSKNESVHLRLYYWLGQTLQEECTWCVVDNNQNEEEFKGFLETIYKAECFLQEGFPSCEDFLYRTLPLWDGVSCRSQILRLVSWIPLSTFSGVCCRPFG</sequence>
<name>A0A226MF00_CALSU</name>
<evidence type="ECO:0000313" key="8">
    <source>
        <dbReference type="EMBL" id="OXB53864.1"/>
    </source>
</evidence>
<evidence type="ECO:0000256" key="4">
    <source>
        <dbReference type="ARBA" id="ARBA00022454"/>
    </source>
</evidence>
<dbReference type="EMBL" id="MCFN01001045">
    <property type="protein sequence ID" value="OXB53864.1"/>
    <property type="molecule type" value="Genomic_DNA"/>
</dbReference>
<comment type="caution">
    <text evidence="8">The sequence shown here is derived from an EMBL/GenBank/DDBJ whole genome shotgun (WGS) entry which is preliminary data.</text>
</comment>
<dbReference type="Pfam" id="PF07778">
    <property type="entry name" value="CENP-I"/>
    <property type="match status" value="1"/>
</dbReference>
<keyword evidence="9" id="KW-1185">Reference proteome</keyword>
<evidence type="ECO:0000256" key="2">
    <source>
        <dbReference type="ARBA" id="ARBA00004584"/>
    </source>
</evidence>
<feature type="region of interest" description="Disordered" evidence="7">
    <location>
        <begin position="1"/>
        <end position="50"/>
    </location>
</feature>
<keyword evidence="4" id="KW-0158">Chromosome</keyword>
<dbReference type="InterPro" id="IPR012485">
    <property type="entry name" value="CENP-I"/>
</dbReference>
<dbReference type="OrthoDB" id="6347512at2759"/>
<protein>
    <recommendedName>
        <fullName evidence="10">Centromere protein I</fullName>
    </recommendedName>
</protein>
<comment type="similarity">
    <text evidence="3">Belongs to the CENP-I/CTF3 family.</text>
</comment>
<organism evidence="8 9">
    <name type="scientific">Callipepla squamata</name>
    <name type="common">Scaled quail</name>
    <dbReference type="NCBI Taxonomy" id="9009"/>
    <lineage>
        <taxon>Eukaryota</taxon>
        <taxon>Metazoa</taxon>
        <taxon>Chordata</taxon>
        <taxon>Craniata</taxon>
        <taxon>Vertebrata</taxon>
        <taxon>Euteleostomi</taxon>
        <taxon>Archelosauria</taxon>
        <taxon>Archosauria</taxon>
        <taxon>Dinosauria</taxon>
        <taxon>Saurischia</taxon>
        <taxon>Theropoda</taxon>
        <taxon>Coelurosauria</taxon>
        <taxon>Aves</taxon>
        <taxon>Neognathae</taxon>
        <taxon>Galloanserae</taxon>
        <taxon>Galliformes</taxon>
        <taxon>Odontophoridae</taxon>
        <taxon>Callipepla</taxon>
    </lineage>
</organism>
<gene>
    <name evidence="8" type="ORF">ASZ78_000831</name>
</gene>
<keyword evidence="5" id="KW-0539">Nucleus</keyword>
<dbReference type="PANTHER" id="PTHR48208:SF2">
    <property type="entry name" value="CENTROMERE PROTEIN I"/>
    <property type="match status" value="1"/>
</dbReference>
<evidence type="ECO:0000256" key="5">
    <source>
        <dbReference type="ARBA" id="ARBA00023242"/>
    </source>
</evidence>
<evidence type="ECO:0000256" key="6">
    <source>
        <dbReference type="ARBA" id="ARBA00023328"/>
    </source>
</evidence>
<evidence type="ECO:0000256" key="3">
    <source>
        <dbReference type="ARBA" id="ARBA00005470"/>
    </source>
</evidence>
<reference evidence="8 9" key="1">
    <citation type="submission" date="2016-07" db="EMBL/GenBank/DDBJ databases">
        <title>Disparate Historic Effective Population Sizes Predicted by Modern Levels of Genome Diversity for the Scaled Quail (Callipepla squamata) and the Northern Bobwhite (Colinus virginianus): Inferences from First and Second Generation Draft Genome Assemblies for Sympatric New World Quail.</title>
        <authorList>
            <person name="Oldeschulte D.L."/>
            <person name="Halley Y.A."/>
            <person name="Bhattarai E.K."/>
            <person name="Brashear W.A."/>
            <person name="Hill J."/>
            <person name="Metz R.P."/>
            <person name="Johnson C.D."/>
            <person name="Rollins D."/>
            <person name="Peterson M.J."/>
            <person name="Bickhart D.M."/>
            <person name="Decker J.E."/>
            <person name="Seabury C.M."/>
        </authorList>
    </citation>
    <scope>NUCLEOTIDE SEQUENCE [LARGE SCALE GENOMIC DNA]</scope>
    <source>
        <strain evidence="8 9">Texas</strain>
        <tissue evidence="8">Leg muscle</tissue>
    </source>
</reference>